<reference evidence="11" key="1">
    <citation type="journal article" date="2014" name="Int. J. Syst. Evol. Microbiol.">
        <title>Complete genome sequence of Corynebacterium casei LMG S-19264T (=DSM 44701T), isolated from a smear-ripened cheese.</title>
        <authorList>
            <consortium name="US DOE Joint Genome Institute (JGI-PGF)"/>
            <person name="Walter F."/>
            <person name="Albersmeier A."/>
            <person name="Kalinowski J."/>
            <person name="Ruckert C."/>
        </authorList>
    </citation>
    <scope>NUCLEOTIDE SEQUENCE</scope>
    <source>
        <strain evidence="11">JCM 13919</strain>
    </source>
</reference>
<dbReference type="Gene3D" id="3.90.25.10">
    <property type="entry name" value="UDP-galactose 4-epimerase, domain 1"/>
    <property type="match status" value="1"/>
</dbReference>
<dbReference type="Pfam" id="PF16363">
    <property type="entry name" value="GDP_Man_Dehyd"/>
    <property type="match status" value="1"/>
</dbReference>
<dbReference type="SUPFAM" id="SSF51735">
    <property type="entry name" value="NAD(P)-binding Rossmann-fold domains"/>
    <property type="match status" value="1"/>
</dbReference>
<sequence>MHILVTGGLGYIGSHFVVEALNKGFKITAIDNLINSSIDIITAIETLTATSFEFYKIDLRNKNELHALFKNRSFDLVVHFAGLKSVYESRLSPLDYYETNLVGSFNLLQAMQGVNLKKIVFSSSATVYGQPITSPYTESHPTVPINTYGDTKQSVEVLLKNICHSDDDFSAIALRYFNPIGAHPDGLIGDTQRGVPNNLMPYINEVALKKRDYLPIFGDDYSTHDGTGVRDYIHVLDLVEGHISAINYLINHTGFDVFNLGTGKGYSVLDVVQTFEQVNCCTIPTKIKSRRPGDLAAYWADTSKAQLKLNWHATRSLEQMVHDSWNWQKNRSSFSA</sequence>
<dbReference type="Proteomes" id="UP000630149">
    <property type="component" value="Unassembled WGS sequence"/>
</dbReference>
<evidence type="ECO:0000256" key="4">
    <source>
        <dbReference type="ARBA" id="ARBA00007637"/>
    </source>
</evidence>
<dbReference type="GO" id="GO:0006012">
    <property type="term" value="P:galactose metabolic process"/>
    <property type="evidence" value="ECO:0007669"/>
    <property type="project" value="InterPro"/>
</dbReference>
<protein>
    <recommendedName>
        <fullName evidence="6 9">UDP-glucose 4-epimerase</fullName>
        <ecNumber evidence="5 9">5.1.3.2</ecNumber>
    </recommendedName>
</protein>
<dbReference type="PANTHER" id="PTHR43725:SF47">
    <property type="entry name" value="UDP-GLUCOSE 4-EPIMERASE"/>
    <property type="match status" value="1"/>
</dbReference>
<dbReference type="PANTHER" id="PTHR43725">
    <property type="entry name" value="UDP-GLUCOSE 4-EPIMERASE"/>
    <property type="match status" value="1"/>
</dbReference>
<comment type="catalytic activity">
    <reaction evidence="1 9">
        <text>UDP-alpha-D-glucose = UDP-alpha-D-galactose</text>
        <dbReference type="Rhea" id="RHEA:22168"/>
        <dbReference type="ChEBI" id="CHEBI:58885"/>
        <dbReference type="ChEBI" id="CHEBI:66914"/>
        <dbReference type="EC" id="5.1.3.2"/>
    </reaction>
</comment>
<comment type="caution">
    <text evidence="11">The sequence shown here is derived from an EMBL/GenBank/DDBJ whole genome shotgun (WGS) entry which is preliminary data.</text>
</comment>
<comment type="subunit">
    <text evidence="9">Homodimer.</text>
</comment>
<keyword evidence="12" id="KW-1185">Reference proteome</keyword>
<evidence type="ECO:0000256" key="7">
    <source>
        <dbReference type="ARBA" id="ARBA00023027"/>
    </source>
</evidence>
<dbReference type="InterPro" id="IPR016040">
    <property type="entry name" value="NAD(P)-bd_dom"/>
</dbReference>
<dbReference type="OrthoDB" id="9803010at2"/>
<dbReference type="Gene3D" id="3.40.50.720">
    <property type="entry name" value="NAD(P)-binding Rossmann-like Domain"/>
    <property type="match status" value="1"/>
</dbReference>
<dbReference type="InterPro" id="IPR036291">
    <property type="entry name" value="NAD(P)-bd_dom_sf"/>
</dbReference>
<dbReference type="GO" id="GO:0005829">
    <property type="term" value="C:cytosol"/>
    <property type="evidence" value="ECO:0007669"/>
    <property type="project" value="TreeGrafter"/>
</dbReference>
<gene>
    <name evidence="11" type="ORF">GCM10007966_03410</name>
</gene>
<evidence type="ECO:0000256" key="6">
    <source>
        <dbReference type="ARBA" id="ARBA00018569"/>
    </source>
</evidence>
<evidence type="ECO:0000259" key="10">
    <source>
        <dbReference type="Pfam" id="PF16363"/>
    </source>
</evidence>
<evidence type="ECO:0000256" key="2">
    <source>
        <dbReference type="ARBA" id="ARBA00001911"/>
    </source>
</evidence>
<accession>A0A917JRG7</accession>
<evidence type="ECO:0000256" key="9">
    <source>
        <dbReference type="RuleBase" id="RU366046"/>
    </source>
</evidence>
<evidence type="ECO:0000256" key="8">
    <source>
        <dbReference type="ARBA" id="ARBA00023235"/>
    </source>
</evidence>
<dbReference type="InterPro" id="IPR005886">
    <property type="entry name" value="UDP_G4E"/>
</dbReference>
<feature type="domain" description="NAD(P)-binding" evidence="10">
    <location>
        <begin position="4"/>
        <end position="323"/>
    </location>
</feature>
<dbReference type="EC" id="5.1.3.2" evidence="5 9"/>
<evidence type="ECO:0000313" key="11">
    <source>
        <dbReference type="EMBL" id="GGI78047.1"/>
    </source>
</evidence>
<reference evidence="11" key="2">
    <citation type="submission" date="2020-09" db="EMBL/GenBank/DDBJ databases">
        <authorList>
            <person name="Sun Q."/>
            <person name="Ohkuma M."/>
        </authorList>
    </citation>
    <scope>NUCLEOTIDE SEQUENCE</scope>
    <source>
        <strain evidence="11">JCM 13919</strain>
    </source>
</reference>
<organism evidence="11 12">
    <name type="scientific">Legionella impletisoli</name>
    <dbReference type="NCBI Taxonomy" id="343510"/>
    <lineage>
        <taxon>Bacteria</taxon>
        <taxon>Pseudomonadati</taxon>
        <taxon>Pseudomonadota</taxon>
        <taxon>Gammaproteobacteria</taxon>
        <taxon>Legionellales</taxon>
        <taxon>Legionellaceae</taxon>
        <taxon>Legionella</taxon>
    </lineage>
</organism>
<evidence type="ECO:0000256" key="1">
    <source>
        <dbReference type="ARBA" id="ARBA00000083"/>
    </source>
</evidence>
<name>A0A917JRG7_9GAMM</name>
<keyword evidence="7 9" id="KW-0520">NAD</keyword>
<comment type="pathway">
    <text evidence="3 9">Carbohydrate metabolism; galactose metabolism.</text>
</comment>
<proteinExistence type="inferred from homology"/>
<dbReference type="RefSeq" id="WP_131775573.1">
    <property type="nucleotide sequence ID" value="NZ_BMOB01000001.1"/>
</dbReference>
<dbReference type="EMBL" id="BMOB01000001">
    <property type="protein sequence ID" value="GGI78047.1"/>
    <property type="molecule type" value="Genomic_DNA"/>
</dbReference>
<evidence type="ECO:0000256" key="3">
    <source>
        <dbReference type="ARBA" id="ARBA00004947"/>
    </source>
</evidence>
<dbReference type="CDD" id="cd05247">
    <property type="entry name" value="UDP_G4E_1_SDR_e"/>
    <property type="match status" value="1"/>
</dbReference>
<keyword evidence="9" id="KW-0119">Carbohydrate metabolism</keyword>
<keyword evidence="8 9" id="KW-0413">Isomerase</keyword>
<evidence type="ECO:0000256" key="5">
    <source>
        <dbReference type="ARBA" id="ARBA00013189"/>
    </source>
</evidence>
<dbReference type="NCBIfam" id="TIGR01179">
    <property type="entry name" value="galE"/>
    <property type="match status" value="1"/>
</dbReference>
<dbReference type="GO" id="GO:0003978">
    <property type="term" value="F:UDP-glucose 4-epimerase activity"/>
    <property type="evidence" value="ECO:0007669"/>
    <property type="project" value="UniProtKB-UniRule"/>
</dbReference>
<evidence type="ECO:0000313" key="12">
    <source>
        <dbReference type="Proteomes" id="UP000630149"/>
    </source>
</evidence>
<comment type="similarity">
    <text evidence="4 9">Belongs to the NAD(P)-dependent epimerase/dehydratase family.</text>
</comment>
<dbReference type="AlphaFoldDB" id="A0A917JRG7"/>
<comment type="cofactor">
    <cofactor evidence="2 9">
        <name>NAD(+)</name>
        <dbReference type="ChEBI" id="CHEBI:57540"/>
    </cofactor>
</comment>